<feature type="transmembrane region" description="Helical" evidence="5">
    <location>
        <begin position="33"/>
        <end position="50"/>
    </location>
</feature>
<feature type="transmembrane region" description="Helical" evidence="5">
    <location>
        <begin position="183"/>
        <end position="206"/>
    </location>
</feature>
<keyword evidence="5" id="KW-0735">Signal-anchor</keyword>
<comment type="subcellular location">
    <subcellularLocation>
        <location evidence="5">Cell inner membrane</location>
        <topology evidence="5">Single-pass membrane protein</topology>
        <orientation evidence="5">Periplasmic side</orientation>
    </subcellularLocation>
    <subcellularLocation>
        <location evidence="1">Membrane</location>
        <topology evidence="1">Single-pass membrane protein</topology>
    </subcellularLocation>
</comment>
<keyword evidence="5" id="KW-1003">Cell membrane</keyword>
<comment type="function">
    <text evidence="5">Interacts with outer membrane receptor proteins that carry out high-affinity binding and energy dependent uptake into the periplasmic space of specific substrates. It could act to transduce energy from the cytoplasmic membrane to specific energy-requiring processes in the outer membrane, resulting in the release into the periplasm of ligands bound by these outer membrane proteins.</text>
</comment>
<feature type="transmembrane region" description="Helical" evidence="5">
    <location>
        <begin position="6"/>
        <end position="26"/>
    </location>
</feature>
<dbReference type="GO" id="GO:0015891">
    <property type="term" value="P:siderophore transport"/>
    <property type="evidence" value="ECO:0007669"/>
    <property type="project" value="InterPro"/>
</dbReference>
<evidence type="ECO:0000256" key="5">
    <source>
        <dbReference type="RuleBase" id="RU362123"/>
    </source>
</evidence>
<feature type="domain" description="TonB C-terminal" evidence="6">
    <location>
        <begin position="303"/>
        <end position="395"/>
    </location>
</feature>
<comment type="caution">
    <text evidence="5">Lacks conserved residue(s) required for the propagation of feature annotation.</text>
</comment>
<dbReference type="InterPro" id="IPR052173">
    <property type="entry name" value="Beta-lactam_resp_regulator"/>
</dbReference>
<evidence type="ECO:0000256" key="1">
    <source>
        <dbReference type="ARBA" id="ARBA00004167"/>
    </source>
</evidence>
<dbReference type="InterPro" id="IPR037682">
    <property type="entry name" value="TonB_C"/>
</dbReference>
<dbReference type="KEGG" id="pmaw:MACH26_02440"/>
<dbReference type="GO" id="GO:0015031">
    <property type="term" value="P:protein transport"/>
    <property type="evidence" value="ECO:0007669"/>
    <property type="project" value="UniProtKB-UniRule"/>
</dbReference>
<comment type="similarity">
    <text evidence="5">Belongs to the TonB family.</text>
</comment>
<accession>A0AA48HRX3</accession>
<keyword evidence="4 5" id="KW-0472">Membrane</keyword>
<reference evidence="7" key="1">
    <citation type="submission" date="2023-01" db="EMBL/GenBank/DDBJ databases">
        <title>Complete genome sequence of Planctobacterium marinum strain Dej080120_11.</title>
        <authorList>
            <person name="Ueki S."/>
            <person name="Maruyama F."/>
        </authorList>
    </citation>
    <scope>NUCLEOTIDE SEQUENCE</scope>
    <source>
        <strain evidence="7">Dej080120_11</strain>
    </source>
</reference>
<dbReference type="PRINTS" id="PR01374">
    <property type="entry name" value="TONBPROTEIN"/>
</dbReference>
<keyword evidence="2 5" id="KW-0812">Transmembrane</keyword>
<evidence type="ECO:0000313" key="7">
    <source>
        <dbReference type="EMBL" id="BDX04723.1"/>
    </source>
</evidence>
<name>A0AA48HRX3_9ALTE</name>
<gene>
    <name evidence="7" type="ORF">MACH26_02440</name>
</gene>
<dbReference type="InterPro" id="IPR008756">
    <property type="entry name" value="Peptidase_M56"/>
</dbReference>
<dbReference type="NCBIfam" id="TIGR01352">
    <property type="entry name" value="tonB_Cterm"/>
    <property type="match status" value="1"/>
</dbReference>
<keyword evidence="8" id="KW-1185">Reference proteome</keyword>
<dbReference type="PROSITE" id="PS52015">
    <property type="entry name" value="TONB_CTD"/>
    <property type="match status" value="1"/>
</dbReference>
<dbReference type="Pfam" id="PF03544">
    <property type="entry name" value="TonB_C"/>
    <property type="match status" value="1"/>
</dbReference>
<evidence type="ECO:0000256" key="4">
    <source>
        <dbReference type="ARBA" id="ARBA00023136"/>
    </source>
</evidence>
<dbReference type="RefSeq" id="WP_338290544.1">
    <property type="nucleotide sequence ID" value="NZ_AP027272.1"/>
</dbReference>
<keyword evidence="5" id="KW-0653">Protein transport</keyword>
<proteinExistence type="inferred from homology"/>
<organism evidence="7 8">
    <name type="scientific">Planctobacterium marinum</name>
    <dbReference type="NCBI Taxonomy" id="1631968"/>
    <lineage>
        <taxon>Bacteria</taxon>
        <taxon>Pseudomonadati</taxon>
        <taxon>Pseudomonadota</taxon>
        <taxon>Gammaproteobacteria</taxon>
        <taxon>Alteromonadales</taxon>
        <taxon>Alteromonadaceae</taxon>
        <taxon>Planctobacterium</taxon>
    </lineage>
</organism>
<dbReference type="Proteomes" id="UP001333710">
    <property type="component" value="Chromosome"/>
</dbReference>
<keyword evidence="5" id="KW-0997">Cell inner membrane</keyword>
<sequence length="411" mass="46092">MIDWLLMQLPGFSLVLLLLLACYPLAIRYLGAGYYYALWLFVPLQLWITHSRAGSEVFAELGVSRFTVYGQQSFSTLQNTTTPYGSELLMIWLSGVVSLLLLGVWQHRSFMRKLNLQPGNLPVAKIQIPARVKVLSSANLQTPMVSGLLFPKLILPVGFASQPEKMQTLMLRHELVHLARGDLLWNALAVALLTMFWFNPLSWVAYRCFRQSQELACDARVLHKQDNDTRLLYAKSFVSLAQQQQTSTFSSLYFGGKQNIKERILNMRSGKRSLLKLLPLTVMFALALPLSQAISGQSSEKNVYEFKVHPVMRIEPVYPKIAAEQGLEGSVVLKFSVKTDGSVTNAKVIRSTPGAVFDDSAARALAQWRYQAVDTQVDNLLVQLDYVLGDNHKDSLLADLEQINVSPGKLK</sequence>
<evidence type="ECO:0000313" key="8">
    <source>
        <dbReference type="Proteomes" id="UP001333710"/>
    </source>
</evidence>
<evidence type="ECO:0000259" key="6">
    <source>
        <dbReference type="PROSITE" id="PS52015"/>
    </source>
</evidence>
<evidence type="ECO:0000256" key="3">
    <source>
        <dbReference type="ARBA" id="ARBA00022989"/>
    </source>
</evidence>
<dbReference type="AlphaFoldDB" id="A0AA48HRX3"/>
<dbReference type="Pfam" id="PF05569">
    <property type="entry name" value="Peptidase_M56"/>
    <property type="match status" value="1"/>
</dbReference>
<dbReference type="GO" id="GO:0005886">
    <property type="term" value="C:plasma membrane"/>
    <property type="evidence" value="ECO:0007669"/>
    <property type="project" value="UniProtKB-SubCell"/>
</dbReference>
<dbReference type="PANTHER" id="PTHR34978:SF3">
    <property type="entry name" value="SLR0241 PROTEIN"/>
    <property type="match status" value="1"/>
</dbReference>
<dbReference type="InterPro" id="IPR003538">
    <property type="entry name" value="TonB"/>
</dbReference>
<protein>
    <recommendedName>
        <fullName evidence="5">Protein TonB</fullName>
    </recommendedName>
</protein>
<keyword evidence="3 5" id="KW-1133">Transmembrane helix</keyword>
<dbReference type="GO" id="GO:0031992">
    <property type="term" value="F:energy transducer activity"/>
    <property type="evidence" value="ECO:0007669"/>
    <property type="project" value="InterPro"/>
</dbReference>
<dbReference type="InterPro" id="IPR006260">
    <property type="entry name" value="TonB/TolA_C"/>
</dbReference>
<dbReference type="GO" id="GO:0055085">
    <property type="term" value="P:transmembrane transport"/>
    <property type="evidence" value="ECO:0007669"/>
    <property type="project" value="InterPro"/>
</dbReference>
<evidence type="ECO:0000256" key="2">
    <source>
        <dbReference type="ARBA" id="ARBA00022692"/>
    </source>
</evidence>
<dbReference type="SUPFAM" id="SSF74653">
    <property type="entry name" value="TolA/TonB C-terminal domain"/>
    <property type="match status" value="1"/>
</dbReference>
<feature type="transmembrane region" description="Helical" evidence="5">
    <location>
        <begin position="88"/>
        <end position="105"/>
    </location>
</feature>
<dbReference type="PANTHER" id="PTHR34978">
    <property type="entry name" value="POSSIBLE SENSOR-TRANSDUCER PROTEIN BLAR"/>
    <property type="match status" value="1"/>
</dbReference>
<dbReference type="GO" id="GO:0030288">
    <property type="term" value="C:outer membrane-bounded periplasmic space"/>
    <property type="evidence" value="ECO:0007669"/>
    <property type="project" value="InterPro"/>
</dbReference>
<dbReference type="EMBL" id="AP027272">
    <property type="protein sequence ID" value="BDX04723.1"/>
    <property type="molecule type" value="Genomic_DNA"/>
</dbReference>
<dbReference type="CDD" id="cd07341">
    <property type="entry name" value="M56_BlaR1_MecR1_like"/>
    <property type="match status" value="1"/>
</dbReference>
<keyword evidence="5" id="KW-0813">Transport</keyword>
<dbReference type="Gene3D" id="3.30.2420.10">
    <property type="entry name" value="TonB"/>
    <property type="match status" value="1"/>
</dbReference>